<dbReference type="EMBL" id="CP002665">
    <property type="protein sequence ID" value="AEI13520.1"/>
    <property type="molecule type" value="Genomic_DNA"/>
</dbReference>
<feature type="transmembrane region" description="Helical" evidence="7">
    <location>
        <begin position="264"/>
        <end position="285"/>
    </location>
</feature>
<feature type="transmembrane region" description="Helical" evidence="7">
    <location>
        <begin position="84"/>
        <end position="105"/>
    </location>
</feature>
<feature type="transmembrane region" description="Helical" evidence="7">
    <location>
        <begin position="413"/>
        <end position="432"/>
    </location>
</feature>
<feature type="transmembrane region" description="Helical" evidence="7">
    <location>
        <begin position="297"/>
        <end position="318"/>
    </location>
</feature>
<evidence type="ECO:0000256" key="5">
    <source>
        <dbReference type="ARBA" id="ARBA00022989"/>
    </source>
</evidence>
<evidence type="ECO:0000259" key="8">
    <source>
        <dbReference type="PROSITE" id="PS50850"/>
    </source>
</evidence>
<evidence type="ECO:0000313" key="9">
    <source>
        <dbReference type="EMBL" id="AEI13520.1"/>
    </source>
</evidence>
<dbReference type="AlphaFoldDB" id="F8A733"/>
<keyword evidence="6 7" id="KW-0472">Membrane</keyword>
<dbReference type="InterPro" id="IPR010290">
    <property type="entry name" value="TM_effector"/>
</dbReference>
<keyword evidence="5 7" id="KW-1133">Transmembrane helix</keyword>
<feature type="transmembrane region" description="Helical" evidence="7">
    <location>
        <begin position="338"/>
        <end position="364"/>
    </location>
</feature>
<name>F8A733_CELGA</name>
<evidence type="ECO:0000313" key="10">
    <source>
        <dbReference type="Proteomes" id="UP000000485"/>
    </source>
</evidence>
<sequence length="461" mass="48200">MGAGVVAGVAGPAIVSQSGHSPWVRGPTRGYRHPVLHRIVETLVPARLGTGFRWVLASSWTTNLGDGIVLAAGPLLVASRTDDAFLVALAALLQWLPPLLFGLWAGALTDRLDRRRLIITVDTARAVVVGLLAAAVALDHASIALVLTAMFLLGTAETFADNASSTLVPMLVPRLDLAAANQRIQAGFITVNQLAGPPLGAALFAAGQATPFATHAVLVAAGAVMVSRLRLPPHATDRGERTHIRADIAEGVRWVWHHAAVRTLVLTILIFNVTFGAAWSVLVLYAQQRLGLGDVGFGVITTVQAVGGLVATAGYGWLTRRVTLADLMRIGLVIETLTHLALALTTTAWVAMVVFLVFGAHAFVWGTTSVTIRQRAVPTALQGRVGSVNLVGVFGGLVVGAGVGGVLAQHGGVTAPFWFAFVGSAVFVVLIWRQLRHVAHADEQDAPLDSPAPPASDAPAT</sequence>
<dbReference type="Gene3D" id="1.20.1250.20">
    <property type="entry name" value="MFS general substrate transporter like domains"/>
    <property type="match status" value="1"/>
</dbReference>
<keyword evidence="10" id="KW-1185">Reference proteome</keyword>
<dbReference type="PROSITE" id="PS50850">
    <property type="entry name" value="MFS"/>
    <property type="match status" value="1"/>
</dbReference>
<evidence type="ECO:0000256" key="4">
    <source>
        <dbReference type="ARBA" id="ARBA00022692"/>
    </source>
</evidence>
<dbReference type="InterPro" id="IPR020846">
    <property type="entry name" value="MFS_dom"/>
</dbReference>
<dbReference type="KEGG" id="cga:Celgi_3028"/>
<dbReference type="GO" id="GO:0022857">
    <property type="term" value="F:transmembrane transporter activity"/>
    <property type="evidence" value="ECO:0007669"/>
    <property type="project" value="InterPro"/>
</dbReference>
<keyword evidence="2" id="KW-0813">Transport</keyword>
<dbReference type="SUPFAM" id="SSF103473">
    <property type="entry name" value="MFS general substrate transporter"/>
    <property type="match status" value="1"/>
</dbReference>
<evidence type="ECO:0000256" key="3">
    <source>
        <dbReference type="ARBA" id="ARBA00022475"/>
    </source>
</evidence>
<proteinExistence type="predicted"/>
<dbReference type="Proteomes" id="UP000000485">
    <property type="component" value="Chromosome"/>
</dbReference>
<dbReference type="Pfam" id="PF05977">
    <property type="entry name" value="MFS_3"/>
    <property type="match status" value="1"/>
</dbReference>
<dbReference type="PANTHER" id="PTHR23513">
    <property type="entry name" value="INTEGRAL MEMBRANE EFFLUX PROTEIN-RELATED"/>
    <property type="match status" value="1"/>
</dbReference>
<feature type="transmembrane region" description="Helical" evidence="7">
    <location>
        <begin position="126"/>
        <end position="153"/>
    </location>
</feature>
<dbReference type="InterPro" id="IPR036259">
    <property type="entry name" value="MFS_trans_sf"/>
</dbReference>
<feature type="transmembrane region" description="Helical" evidence="7">
    <location>
        <begin position="385"/>
        <end position="407"/>
    </location>
</feature>
<comment type="subcellular location">
    <subcellularLocation>
        <location evidence="1">Cell membrane</location>
        <topology evidence="1">Multi-pass membrane protein</topology>
    </subcellularLocation>
</comment>
<dbReference type="PANTHER" id="PTHR23513:SF6">
    <property type="entry name" value="MAJOR FACILITATOR SUPERFAMILY ASSOCIATED DOMAIN-CONTAINING PROTEIN"/>
    <property type="match status" value="1"/>
</dbReference>
<dbReference type="eggNOG" id="COG2814">
    <property type="taxonomic scope" value="Bacteria"/>
</dbReference>
<dbReference type="STRING" id="593907.Celgi_3028"/>
<evidence type="ECO:0000256" key="6">
    <source>
        <dbReference type="ARBA" id="ARBA00023136"/>
    </source>
</evidence>
<dbReference type="HOGENOM" id="CLU_034180_13_0_11"/>
<organism evidence="9 10">
    <name type="scientific">Cellulomonas gilvus (strain ATCC 13127 / NRRL B-14078)</name>
    <name type="common">Cellvibrio gilvus</name>
    <dbReference type="NCBI Taxonomy" id="593907"/>
    <lineage>
        <taxon>Bacteria</taxon>
        <taxon>Bacillati</taxon>
        <taxon>Actinomycetota</taxon>
        <taxon>Actinomycetes</taxon>
        <taxon>Micrococcales</taxon>
        <taxon>Cellulomonadaceae</taxon>
        <taxon>Cellulomonas</taxon>
    </lineage>
</organism>
<protein>
    <submittedName>
        <fullName evidence="9">Major facilitator superfamily MFS_1</fullName>
    </submittedName>
</protein>
<evidence type="ECO:0000256" key="7">
    <source>
        <dbReference type="SAM" id="Phobius"/>
    </source>
</evidence>
<feature type="domain" description="Major facilitator superfamily (MFS) profile" evidence="8">
    <location>
        <begin position="260"/>
        <end position="461"/>
    </location>
</feature>
<evidence type="ECO:0000256" key="2">
    <source>
        <dbReference type="ARBA" id="ARBA00022448"/>
    </source>
</evidence>
<reference evidence="10" key="1">
    <citation type="submission" date="2011-04" db="EMBL/GenBank/DDBJ databases">
        <title>Complete sequence of Cellvibrio gilvus ATCC 13127.</title>
        <authorList>
            <person name="Lucas S."/>
            <person name="Han J."/>
            <person name="Lapidus A."/>
            <person name="Cheng J.-F."/>
            <person name="Goodwin L."/>
            <person name="Pitluck S."/>
            <person name="Peters L."/>
            <person name="Munk A."/>
            <person name="Detter J.C."/>
            <person name="Han C."/>
            <person name="Tapia R."/>
            <person name="Land M."/>
            <person name="Hauser L."/>
            <person name="Kyrpides N."/>
            <person name="Ivanova N."/>
            <person name="Ovchinnikova G."/>
            <person name="Pagani I."/>
            <person name="Mead D."/>
            <person name="Brumm P."/>
            <person name="Woyke T."/>
        </authorList>
    </citation>
    <scope>NUCLEOTIDE SEQUENCE [LARGE SCALE GENOMIC DNA]</scope>
    <source>
        <strain evidence="10">ATCC 13127 / NRRL B-14078</strain>
    </source>
</reference>
<keyword evidence="4 7" id="KW-0812">Transmembrane</keyword>
<evidence type="ECO:0000256" key="1">
    <source>
        <dbReference type="ARBA" id="ARBA00004651"/>
    </source>
</evidence>
<dbReference type="CDD" id="cd06173">
    <property type="entry name" value="MFS_MefA_like"/>
    <property type="match status" value="1"/>
</dbReference>
<keyword evidence="3" id="KW-1003">Cell membrane</keyword>
<dbReference type="GO" id="GO:0005886">
    <property type="term" value="C:plasma membrane"/>
    <property type="evidence" value="ECO:0007669"/>
    <property type="project" value="UniProtKB-SubCell"/>
</dbReference>
<accession>F8A733</accession>
<gene>
    <name evidence="9" type="ordered locus">Celgi_3028</name>
</gene>